<dbReference type="Proteomes" id="UP000504603">
    <property type="component" value="Unplaced"/>
</dbReference>
<sequence length="128" mass="14230">MLIAGTAKGICLSQRHYTLTLLEEYGLLGCKPTTLPMDPSTKLRLADGSPLHDPTSYRILIGRLLYLTISRPDVTYVVHRLSQFVSKPSTTHYQAALYLLHYLKGSPGQSVFLNASSAFQLRTYADVD</sequence>
<dbReference type="OrthoDB" id="1746074at2759"/>
<dbReference type="AlphaFoldDB" id="A0A6J1CR76"/>
<evidence type="ECO:0000313" key="1">
    <source>
        <dbReference type="Proteomes" id="UP000504603"/>
    </source>
</evidence>
<proteinExistence type="predicted"/>
<evidence type="ECO:0000313" key="2">
    <source>
        <dbReference type="RefSeq" id="XP_022143572.1"/>
    </source>
</evidence>
<dbReference type="PANTHER" id="PTHR11439:SF470">
    <property type="entry name" value="CYSTEINE-RICH RLK (RECEPTOR-LIKE PROTEIN KINASE) 8"/>
    <property type="match status" value="1"/>
</dbReference>
<keyword evidence="1" id="KW-1185">Reference proteome</keyword>
<protein>
    <submittedName>
        <fullName evidence="2">Uncharacterized protein LOC111013440</fullName>
    </submittedName>
</protein>
<dbReference type="GeneID" id="111013440"/>
<organism evidence="1 2">
    <name type="scientific">Momordica charantia</name>
    <name type="common">Bitter gourd</name>
    <name type="synonym">Balsam pear</name>
    <dbReference type="NCBI Taxonomy" id="3673"/>
    <lineage>
        <taxon>Eukaryota</taxon>
        <taxon>Viridiplantae</taxon>
        <taxon>Streptophyta</taxon>
        <taxon>Embryophyta</taxon>
        <taxon>Tracheophyta</taxon>
        <taxon>Spermatophyta</taxon>
        <taxon>Magnoliopsida</taxon>
        <taxon>eudicotyledons</taxon>
        <taxon>Gunneridae</taxon>
        <taxon>Pentapetalae</taxon>
        <taxon>rosids</taxon>
        <taxon>fabids</taxon>
        <taxon>Cucurbitales</taxon>
        <taxon>Cucurbitaceae</taxon>
        <taxon>Momordiceae</taxon>
        <taxon>Momordica</taxon>
    </lineage>
</organism>
<dbReference type="RefSeq" id="XP_022143572.1">
    <property type="nucleotide sequence ID" value="XM_022287880.1"/>
</dbReference>
<accession>A0A6J1CR76</accession>
<dbReference type="PANTHER" id="PTHR11439">
    <property type="entry name" value="GAG-POL-RELATED RETROTRANSPOSON"/>
    <property type="match status" value="1"/>
</dbReference>
<dbReference type="KEGG" id="mcha:111013440"/>
<gene>
    <name evidence="2" type="primary">LOC111013440</name>
</gene>
<name>A0A6J1CR76_MOMCH</name>
<reference evidence="2" key="1">
    <citation type="submission" date="2025-08" db="UniProtKB">
        <authorList>
            <consortium name="RefSeq"/>
        </authorList>
    </citation>
    <scope>IDENTIFICATION</scope>
    <source>
        <strain evidence="2">OHB3-1</strain>
    </source>
</reference>